<name>A0AAE2CHA8_9LAMI</name>
<dbReference type="Proteomes" id="UP001293254">
    <property type="component" value="Unassembled WGS sequence"/>
</dbReference>
<proteinExistence type="predicted"/>
<dbReference type="EMBL" id="JACGWO010000008">
    <property type="protein sequence ID" value="KAK4422087.1"/>
    <property type="molecule type" value="Genomic_DNA"/>
</dbReference>
<comment type="caution">
    <text evidence="1">The sequence shown here is derived from an EMBL/GenBank/DDBJ whole genome shotgun (WGS) entry which is preliminary data.</text>
</comment>
<evidence type="ECO:0000313" key="1">
    <source>
        <dbReference type="EMBL" id="KAK4422087.1"/>
    </source>
</evidence>
<organism evidence="1 2">
    <name type="scientific">Sesamum alatum</name>
    <dbReference type="NCBI Taxonomy" id="300844"/>
    <lineage>
        <taxon>Eukaryota</taxon>
        <taxon>Viridiplantae</taxon>
        <taxon>Streptophyta</taxon>
        <taxon>Embryophyta</taxon>
        <taxon>Tracheophyta</taxon>
        <taxon>Spermatophyta</taxon>
        <taxon>Magnoliopsida</taxon>
        <taxon>eudicotyledons</taxon>
        <taxon>Gunneridae</taxon>
        <taxon>Pentapetalae</taxon>
        <taxon>asterids</taxon>
        <taxon>lamiids</taxon>
        <taxon>Lamiales</taxon>
        <taxon>Pedaliaceae</taxon>
        <taxon>Sesamum</taxon>
    </lineage>
</organism>
<reference evidence="1" key="2">
    <citation type="journal article" date="2024" name="Plant">
        <title>Genomic evolution and insights into agronomic trait innovations of Sesamum species.</title>
        <authorList>
            <person name="Miao H."/>
            <person name="Wang L."/>
            <person name="Qu L."/>
            <person name="Liu H."/>
            <person name="Sun Y."/>
            <person name="Le M."/>
            <person name="Wang Q."/>
            <person name="Wei S."/>
            <person name="Zheng Y."/>
            <person name="Lin W."/>
            <person name="Duan Y."/>
            <person name="Cao H."/>
            <person name="Xiong S."/>
            <person name="Wang X."/>
            <person name="Wei L."/>
            <person name="Li C."/>
            <person name="Ma Q."/>
            <person name="Ju M."/>
            <person name="Zhao R."/>
            <person name="Li G."/>
            <person name="Mu C."/>
            <person name="Tian Q."/>
            <person name="Mei H."/>
            <person name="Zhang T."/>
            <person name="Gao T."/>
            <person name="Zhang H."/>
        </authorList>
    </citation>
    <scope>NUCLEOTIDE SEQUENCE</scope>
    <source>
        <strain evidence="1">3651</strain>
    </source>
</reference>
<reference evidence="1" key="1">
    <citation type="submission" date="2020-06" db="EMBL/GenBank/DDBJ databases">
        <authorList>
            <person name="Li T."/>
            <person name="Hu X."/>
            <person name="Zhang T."/>
            <person name="Song X."/>
            <person name="Zhang H."/>
            <person name="Dai N."/>
            <person name="Sheng W."/>
            <person name="Hou X."/>
            <person name="Wei L."/>
        </authorList>
    </citation>
    <scope>NUCLEOTIDE SEQUENCE</scope>
    <source>
        <strain evidence="1">3651</strain>
        <tissue evidence="1">Leaf</tissue>
    </source>
</reference>
<accession>A0AAE2CHA8</accession>
<keyword evidence="2" id="KW-1185">Reference proteome</keyword>
<gene>
    <name evidence="1" type="ORF">Salat_2159700</name>
</gene>
<protein>
    <submittedName>
        <fullName evidence="1">Uncharacterized protein</fullName>
    </submittedName>
</protein>
<sequence length="112" mass="12594">MRISRPNSVDMVRHQDWQSGKQAVSVLVSVARQWCARAGSSRASCGRCADDRGPWPRSVGMVTGVGRRVCRQVMDCARRQCPMRTFYGILRAQARRLCRLDSMLHARLGNCA</sequence>
<evidence type="ECO:0000313" key="2">
    <source>
        <dbReference type="Proteomes" id="UP001293254"/>
    </source>
</evidence>
<dbReference type="AlphaFoldDB" id="A0AAE2CHA8"/>